<dbReference type="SMART" id="SM00823">
    <property type="entry name" value="PKS_PP"/>
    <property type="match status" value="2"/>
</dbReference>
<dbReference type="Gene3D" id="3.40.50.1820">
    <property type="entry name" value="alpha/beta hydrolase"/>
    <property type="match status" value="1"/>
</dbReference>
<feature type="domain" description="Carrier" evidence="6">
    <location>
        <begin position="1729"/>
        <end position="1806"/>
    </location>
</feature>
<gene>
    <name evidence="9" type="ORF">B7463_g566</name>
</gene>
<evidence type="ECO:0008006" key="11">
    <source>
        <dbReference type="Google" id="ProtNLM"/>
    </source>
</evidence>
<dbReference type="InterPro" id="IPR014031">
    <property type="entry name" value="Ketoacyl_synth_C"/>
</dbReference>
<dbReference type="GO" id="GO:0006633">
    <property type="term" value="P:fatty acid biosynthetic process"/>
    <property type="evidence" value="ECO:0007669"/>
    <property type="project" value="InterPro"/>
</dbReference>
<feature type="region of interest" description="Disordered" evidence="5">
    <location>
        <begin position="1691"/>
        <end position="1732"/>
    </location>
</feature>
<dbReference type="InterPro" id="IPR018201">
    <property type="entry name" value="Ketoacyl_synth_AS"/>
</dbReference>
<feature type="active site" description="Proton donor; for dehydratase activity" evidence="4">
    <location>
        <position position="1478"/>
    </location>
</feature>
<dbReference type="GO" id="GO:0004312">
    <property type="term" value="F:fatty acid synthase activity"/>
    <property type="evidence" value="ECO:0007669"/>
    <property type="project" value="TreeGrafter"/>
</dbReference>
<dbReference type="Pfam" id="PF00550">
    <property type="entry name" value="PP-binding"/>
    <property type="match status" value="2"/>
</dbReference>
<dbReference type="PROSITE" id="PS00012">
    <property type="entry name" value="PHOSPHOPANTETHEINE"/>
    <property type="match status" value="1"/>
</dbReference>
<dbReference type="Pfam" id="PF22621">
    <property type="entry name" value="CurL-like_PKS_C"/>
    <property type="match status" value="1"/>
</dbReference>
<dbReference type="SUPFAM" id="SSF52151">
    <property type="entry name" value="FabD/lysophospholipase-like"/>
    <property type="match status" value="1"/>
</dbReference>
<evidence type="ECO:0000256" key="5">
    <source>
        <dbReference type="SAM" id="MobiDB-lite"/>
    </source>
</evidence>
<proteinExistence type="predicted"/>
<dbReference type="InterPro" id="IPR042104">
    <property type="entry name" value="PKS_dehydratase_sf"/>
</dbReference>
<accession>A0A3E2HRZ5</accession>
<dbReference type="SUPFAM" id="SSF53474">
    <property type="entry name" value="alpha/beta-Hydrolases"/>
    <property type="match status" value="1"/>
</dbReference>
<keyword evidence="10" id="KW-1185">Reference proteome</keyword>
<dbReference type="Gene3D" id="1.10.1200.10">
    <property type="entry name" value="ACP-like"/>
    <property type="match status" value="2"/>
</dbReference>
<evidence type="ECO:0000256" key="3">
    <source>
        <dbReference type="ARBA" id="ARBA00022679"/>
    </source>
</evidence>
<reference evidence="9 10" key="1">
    <citation type="submission" date="2018-05" db="EMBL/GenBank/DDBJ databases">
        <title>Draft genome sequence of Scytalidium lignicola DSM 105466, a ubiquitous saprotrophic fungus.</title>
        <authorList>
            <person name="Buettner E."/>
            <person name="Gebauer A.M."/>
            <person name="Hofrichter M."/>
            <person name="Liers C."/>
            <person name="Kellner H."/>
        </authorList>
    </citation>
    <scope>NUCLEOTIDE SEQUENCE [LARGE SCALE GENOMIC DNA]</scope>
    <source>
        <strain evidence="9 10">DSM 105466</strain>
    </source>
</reference>
<comment type="caution">
    <text evidence="9">The sequence shown here is derived from an EMBL/GenBank/DDBJ whole genome shotgun (WGS) entry which is preliminary data.</text>
</comment>
<feature type="compositionally biased region" description="Polar residues" evidence="5">
    <location>
        <begin position="1706"/>
        <end position="1727"/>
    </location>
</feature>
<sequence>MTVLLVFGDHASDVHESLKQSCRYNECGLLGQKFLDKVCTTIQHEISRLPASQRNSIPSFTSIQDLNEHYYLQQKRIIAIDSALLCVAQLVQYINYIENLEIEDLELGEEICTVGLGSGIFAATVASIPAVGSGLIAIAVQMVLIAFRVGLRINIVRELLEQPCEESEPWRYSLLGASEQEVTALLDKFFQEMNIPCPNRAYISSVGWNDVQISGVPSTLRRLFDTQNLRSKAIPLPVYGPYHACNLHSATDLEDLLRCDDDETLSILENCKPKRQIISGTLSDLYPDQKPDELLESVLQGLLREQVSGRLLLDRCLAKAPSEKWSKYNILIFGPAKFGNDLAVSIRENSKHDVVLPQILKHEISLPKLKESMPTRGKLAIVGMAGRFPSAASHEKLWELLEKGLDVHREAPADRFDVKTHVDPTGKAPNTSHTPYGCWIDNPGLFDPRFFNMSPREALQTDPMQRLAITTAYEALEMSGYVPNRTPSTRLDRIGTFYGQTSDDWREINAAQDVDTYFITGGVRAFGPGRINYHFGFSGPSYIIDTACSSSMAAMVLACTSLWARDCDTALVGGLNCMTNPDIFAGLSRGQFLSKNGPCATFDNDADGYCRGDGVGTVVVKRLEDAEADKDNILGIILGAATNHSADAISITHPHGKTQETLYRHILTMSGVDVDGIDYVEMHGTGTQAGDGTEMTSVTNVFAPVHHKRDIPLYLGSVKANVGHGEAASGVTALIKCLLMMREGVIPPHCGIKNKINTTFPKDLDERKAFIAFQATSFLRKDRPRRIFINNFSAAGGNSGLILEDAPQIGRKTTDPRKIHVVAISGKSKSSLLRNIERLLHHLREHTDIQLQDLAYSTTARRVHHNWRIGINVSNISQIHTELQQKCNGELGPVSSKPPGLVWLFTGQGSHYAAMGHQLFKLSSVFRDSILEYSAIAAIHGFPSPLPLIDGSATDIESLSPVVVQLALACFEMAMARFWTSLGLRPSLVIGHSLGEYAALHVAGVLSASDTIYLVGTRAQILVDNCVSGTHSMLAIKESQSRMMEILGDVTKELTVSCVNGPRDTVISGEVSKILEASDILLKEGVKNTIIDVPFAFHSPQVEPILGSFTLIDSTYLTYHMRKKVDFLNAIISARESGLVDADTVWLEVGPHPVCIGLAKSCLGVPITSVASARRGDEPYNVISNSLCILHSAGFNIDWNEYHKDFNNHVQLLNLPSYAFDEKVYWIQYEGDWCLTKNRISNRLPETKEVKSTISTSTIHRIVSEKVSDDVAVITTESDLNHVELRKAIAGHQVNETGLCPSSIYADMAMTVCSYVYKRMRPDNRDIGFDVAEMTVKQPLIFRPDAKNQILRLTVNVDFKQGKASLCYATGGDKETVHAEAQVLFGSKTEWLSQWQRDSYLIQGRIDYLKEAERKGTASKIGRGLAYKLFAALVDYSPSYRGMEEVILQAETMEATSRVAFQTNDSDGTFVCSPYWIDSVAHISGFIVNGSDAVDSRNQVYISHGWESLRIGEPLERTRSYRSYVRMQPSIKNVLVGNVYVFDEDRIIAVVQGLKFQCIPRTVLNTLLPPGGLQAIAAAPKPGNRQQPLVTSTPAPSKPNLSTPLRSSKLTSVWQRVRDIIATELGVGQDELVDNVDLNQLGVDSLMSLAISGSIRENLDIDIPSNVFSDNSTIGKLREYFSRFEAPNESISASHSSTSKSEDETQFTGDTVGTSLCSSPTGMTTPSVEEESDFGNILRTTIAEEMGIELSELLKVPDLSSLGMDSLMALSILGSLREQTGLELPGDTFLVNASLQELEESLNPIPKANRRVSVPMIVSSQPPPKVATIPERHATSVLLQGHPKTCQKQVWVVPDGSGSATSYVHIPPVSPDIAMWGLNSPFMKNAEEYTCGVVGMAGYFIKEMKRRQPQGPYILAGWSAGGVIAFEVINQLIKNGDSVDRLILIDTPCPLIIEPLPRSLHRWFGSIGLLGDGGGDLSSIPSWVLPHFAASVTALSNYTAELIDPVKCPLITIIWCEDGVCKYPTDPKPDPYPYGHAQFLLENRTDFGPYLWDTYLNIDKITCRQMPGNHFSMMRGEYAKILGSIIKDALT</sequence>
<dbReference type="GO" id="GO:0004315">
    <property type="term" value="F:3-oxoacyl-[acyl-carrier-protein] synthase activity"/>
    <property type="evidence" value="ECO:0007669"/>
    <property type="project" value="InterPro"/>
</dbReference>
<feature type="domain" description="PKS/mFAS DH" evidence="8">
    <location>
        <begin position="1260"/>
        <end position="1565"/>
    </location>
</feature>
<dbReference type="Gene3D" id="3.40.47.10">
    <property type="match status" value="1"/>
</dbReference>
<feature type="region of interest" description="N-terminal hotdog fold" evidence="4">
    <location>
        <begin position="1260"/>
        <end position="1390"/>
    </location>
</feature>
<dbReference type="CDD" id="cd00833">
    <property type="entry name" value="PKS"/>
    <property type="match status" value="1"/>
</dbReference>
<dbReference type="SUPFAM" id="SSF47336">
    <property type="entry name" value="ACP-like"/>
    <property type="match status" value="2"/>
</dbReference>
<dbReference type="InterPro" id="IPR032088">
    <property type="entry name" value="SAT"/>
</dbReference>
<dbReference type="NCBIfam" id="TIGR04532">
    <property type="entry name" value="PT_fungal_PKS"/>
    <property type="match status" value="1"/>
</dbReference>
<dbReference type="SUPFAM" id="SSF53901">
    <property type="entry name" value="Thiolase-like"/>
    <property type="match status" value="1"/>
</dbReference>
<evidence type="ECO:0000256" key="2">
    <source>
        <dbReference type="ARBA" id="ARBA00022553"/>
    </source>
</evidence>
<protein>
    <recommendedName>
        <fullName evidence="11">Carrier domain-containing protein</fullName>
    </recommendedName>
</protein>
<dbReference type="SMART" id="SM00827">
    <property type="entry name" value="PKS_AT"/>
    <property type="match status" value="1"/>
</dbReference>
<dbReference type="InterPro" id="IPR014030">
    <property type="entry name" value="Ketoacyl_synth_N"/>
</dbReference>
<dbReference type="SUPFAM" id="SSF55048">
    <property type="entry name" value="Probable ACP-binding domain of malonyl-CoA ACP transacylase"/>
    <property type="match status" value="1"/>
</dbReference>
<dbReference type="Pfam" id="PF00698">
    <property type="entry name" value="Acyl_transf_1"/>
    <property type="match status" value="1"/>
</dbReference>
<dbReference type="Pfam" id="PF14765">
    <property type="entry name" value="PS-DH"/>
    <property type="match status" value="1"/>
</dbReference>
<dbReference type="PANTHER" id="PTHR43775">
    <property type="entry name" value="FATTY ACID SYNTHASE"/>
    <property type="match status" value="1"/>
</dbReference>
<dbReference type="InterPro" id="IPR001031">
    <property type="entry name" value="Thioesterase"/>
</dbReference>
<dbReference type="OrthoDB" id="329835at2759"/>
<feature type="non-terminal residue" evidence="9">
    <location>
        <position position="1"/>
    </location>
</feature>
<evidence type="ECO:0000313" key="10">
    <source>
        <dbReference type="Proteomes" id="UP000258309"/>
    </source>
</evidence>
<dbReference type="Gene3D" id="3.40.366.10">
    <property type="entry name" value="Malonyl-Coenzyme A Acyl Carrier Protein, domain 2"/>
    <property type="match status" value="3"/>
</dbReference>
<keyword evidence="1" id="KW-0596">Phosphopantetheine</keyword>
<evidence type="ECO:0000256" key="4">
    <source>
        <dbReference type="PROSITE-ProRule" id="PRU01363"/>
    </source>
</evidence>
<dbReference type="PROSITE" id="PS52019">
    <property type="entry name" value="PKS_MFAS_DH"/>
    <property type="match status" value="1"/>
</dbReference>
<dbReference type="GO" id="GO:0044550">
    <property type="term" value="P:secondary metabolite biosynthetic process"/>
    <property type="evidence" value="ECO:0007669"/>
    <property type="project" value="UniProtKB-ARBA"/>
</dbReference>
<feature type="compositionally biased region" description="Polar residues" evidence="5">
    <location>
        <begin position="1584"/>
        <end position="1604"/>
    </location>
</feature>
<dbReference type="InterPro" id="IPR016035">
    <property type="entry name" value="Acyl_Trfase/lysoPLipase"/>
</dbReference>
<keyword evidence="2" id="KW-0597">Phosphoprotein</keyword>
<dbReference type="InterPro" id="IPR016039">
    <property type="entry name" value="Thiolase-like"/>
</dbReference>
<evidence type="ECO:0000259" key="6">
    <source>
        <dbReference type="PROSITE" id="PS50075"/>
    </source>
</evidence>
<dbReference type="InterPro" id="IPR020806">
    <property type="entry name" value="PKS_PP-bd"/>
</dbReference>
<dbReference type="STRING" id="5539.A0A3E2HRZ5"/>
<dbReference type="InterPro" id="IPR020841">
    <property type="entry name" value="PKS_Beta-ketoAc_synthase_dom"/>
</dbReference>
<dbReference type="InterPro" id="IPR036736">
    <property type="entry name" value="ACP-like_sf"/>
</dbReference>
<dbReference type="Pfam" id="PF02801">
    <property type="entry name" value="Ketoacyl-synt_C"/>
    <property type="match status" value="1"/>
</dbReference>
<feature type="domain" description="Carrier" evidence="6">
    <location>
        <begin position="1611"/>
        <end position="1685"/>
    </location>
</feature>
<dbReference type="PROSITE" id="PS00606">
    <property type="entry name" value="KS3_1"/>
    <property type="match status" value="1"/>
</dbReference>
<dbReference type="PROSITE" id="PS52004">
    <property type="entry name" value="KS3_2"/>
    <property type="match status" value="1"/>
</dbReference>
<keyword evidence="3" id="KW-0808">Transferase</keyword>
<dbReference type="OMA" id="YCRGDGC"/>
<dbReference type="InterPro" id="IPR006162">
    <property type="entry name" value="Ppantetheine_attach_site"/>
</dbReference>
<dbReference type="PANTHER" id="PTHR43775:SF37">
    <property type="entry name" value="SI:DKEY-61P9.11"/>
    <property type="match status" value="1"/>
</dbReference>
<feature type="region of interest" description="C-terminal hotdog fold" evidence="4">
    <location>
        <begin position="1418"/>
        <end position="1565"/>
    </location>
</feature>
<dbReference type="InterPro" id="IPR049900">
    <property type="entry name" value="PKS_mFAS_DH"/>
</dbReference>
<organism evidence="9 10">
    <name type="scientific">Scytalidium lignicola</name>
    <name type="common">Hyphomycete</name>
    <dbReference type="NCBI Taxonomy" id="5539"/>
    <lineage>
        <taxon>Eukaryota</taxon>
        <taxon>Fungi</taxon>
        <taxon>Dikarya</taxon>
        <taxon>Ascomycota</taxon>
        <taxon>Pezizomycotina</taxon>
        <taxon>Leotiomycetes</taxon>
        <taxon>Leotiomycetes incertae sedis</taxon>
        <taxon>Scytalidium</taxon>
    </lineage>
</organism>
<dbReference type="Gene3D" id="3.10.129.110">
    <property type="entry name" value="Polyketide synthase dehydratase"/>
    <property type="match status" value="1"/>
</dbReference>
<evidence type="ECO:0000259" key="8">
    <source>
        <dbReference type="PROSITE" id="PS52019"/>
    </source>
</evidence>
<evidence type="ECO:0000256" key="1">
    <source>
        <dbReference type="ARBA" id="ARBA00022450"/>
    </source>
</evidence>
<dbReference type="InterPro" id="IPR001227">
    <property type="entry name" value="Ac_transferase_dom_sf"/>
</dbReference>
<dbReference type="SMART" id="SM00825">
    <property type="entry name" value="PKS_KS"/>
    <property type="match status" value="1"/>
</dbReference>
<feature type="domain" description="Ketosynthase family 3 (KS3)" evidence="7">
    <location>
        <begin position="376"/>
        <end position="805"/>
    </location>
</feature>
<feature type="active site" description="Proton acceptor; for dehydratase activity" evidence="4">
    <location>
        <position position="1292"/>
    </location>
</feature>
<dbReference type="InterPro" id="IPR050091">
    <property type="entry name" value="PKS_NRPS_Biosynth_Enz"/>
</dbReference>
<dbReference type="EMBL" id="NCSJ02000005">
    <property type="protein sequence ID" value="RFU35771.1"/>
    <property type="molecule type" value="Genomic_DNA"/>
</dbReference>
<dbReference type="PROSITE" id="PS50075">
    <property type="entry name" value="CARRIER"/>
    <property type="match status" value="2"/>
</dbReference>
<evidence type="ECO:0000259" key="7">
    <source>
        <dbReference type="PROSITE" id="PS52004"/>
    </source>
</evidence>
<dbReference type="InterPro" id="IPR014043">
    <property type="entry name" value="Acyl_transferase_dom"/>
</dbReference>
<name>A0A3E2HRZ5_SCYLI</name>
<dbReference type="InterPro" id="IPR029058">
    <property type="entry name" value="AB_hydrolase_fold"/>
</dbReference>
<dbReference type="GO" id="GO:0031177">
    <property type="term" value="F:phosphopantetheine binding"/>
    <property type="evidence" value="ECO:0007669"/>
    <property type="project" value="InterPro"/>
</dbReference>
<dbReference type="Pfam" id="PF00975">
    <property type="entry name" value="Thioesterase"/>
    <property type="match status" value="1"/>
</dbReference>
<dbReference type="FunFam" id="3.10.129.110:FF:000001">
    <property type="entry name" value="Sterigmatocystin biosynthesis polyketide synthase"/>
    <property type="match status" value="1"/>
</dbReference>
<dbReference type="Proteomes" id="UP000258309">
    <property type="component" value="Unassembled WGS sequence"/>
</dbReference>
<dbReference type="Pfam" id="PF00109">
    <property type="entry name" value="ketoacyl-synt"/>
    <property type="match status" value="1"/>
</dbReference>
<dbReference type="InterPro" id="IPR016036">
    <property type="entry name" value="Malonyl_transacylase_ACP-bd"/>
</dbReference>
<dbReference type="InterPro" id="IPR009081">
    <property type="entry name" value="PP-bd_ACP"/>
</dbReference>
<dbReference type="InterPro" id="IPR049551">
    <property type="entry name" value="PKS_DH_C"/>
</dbReference>
<dbReference type="InterPro" id="IPR030918">
    <property type="entry name" value="PT_fungal_PKS"/>
</dbReference>
<feature type="non-terminal residue" evidence="9">
    <location>
        <position position="2091"/>
    </location>
</feature>
<evidence type="ECO:0000313" key="9">
    <source>
        <dbReference type="EMBL" id="RFU35771.1"/>
    </source>
</evidence>
<dbReference type="Pfam" id="PF16073">
    <property type="entry name" value="SAT"/>
    <property type="match status" value="1"/>
</dbReference>
<feature type="region of interest" description="Disordered" evidence="5">
    <location>
        <begin position="1580"/>
        <end position="1604"/>
    </location>
</feature>